<organism evidence="2 3">
    <name type="scientific">Dyadobacter koreensis</name>
    <dbReference type="NCBI Taxonomy" id="408657"/>
    <lineage>
        <taxon>Bacteria</taxon>
        <taxon>Pseudomonadati</taxon>
        <taxon>Bacteroidota</taxon>
        <taxon>Cytophagia</taxon>
        <taxon>Cytophagales</taxon>
        <taxon>Spirosomataceae</taxon>
        <taxon>Dyadobacter</taxon>
    </lineage>
</organism>
<reference evidence="2 3" key="1">
    <citation type="submission" date="2016-10" db="EMBL/GenBank/DDBJ databases">
        <authorList>
            <person name="de Groot N.N."/>
        </authorList>
    </citation>
    <scope>NUCLEOTIDE SEQUENCE [LARGE SCALE GENOMIC DNA]</scope>
    <source>
        <strain evidence="2 3">DSM 19938</strain>
    </source>
</reference>
<accession>A0A1H6Z7G7</accession>
<dbReference type="Gene3D" id="1.25.40.390">
    <property type="match status" value="1"/>
</dbReference>
<evidence type="ECO:0000313" key="2">
    <source>
        <dbReference type="EMBL" id="SEJ47944.1"/>
    </source>
</evidence>
<dbReference type="STRING" id="408657.SAMN04487995_4905"/>
<dbReference type="Pfam" id="PF12771">
    <property type="entry name" value="SusD-like_2"/>
    <property type="match status" value="1"/>
</dbReference>
<evidence type="ECO:0000313" key="3">
    <source>
        <dbReference type="Proteomes" id="UP000199532"/>
    </source>
</evidence>
<gene>
    <name evidence="2" type="ORF">SAMN04487995_4905</name>
</gene>
<dbReference type="AlphaFoldDB" id="A0A1H6Z7G7"/>
<dbReference type="InterPro" id="IPR011990">
    <property type="entry name" value="TPR-like_helical_dom_sf"/>
</dbReference>
<keyword evidence="3" id="KW-1185">Reference proteome</keyword>
<keyword evidence="2" id="KW-0449">Lipoprotein</keyword>
<keyword evidence="1" id="KW-0732">Signal</keyword>
<dbReference type="RefSeq" id="WP_090339309.1">
    <property type="nucleotide sequence ID" value="NZ_FNXY01000008.1"/>
</dbReference>
<dbReference type="Proteomes" id="UP000199532">
    <property type="component" value="Unassembled WGS sequence"/>
</dbReference>
<sequence>MKRAKLIRAAGLFLMAGMLSCESMVDNLNTDLNNPTDASANLILTGAQLGNISVQEGHLARVAAMWSGYFTGTDRQYKDIYSYNVTGASFNDVWKFTYQGVVEQTKLVIQKSEATNNRLVQGIAKVIQANALGTAAACFGDIPFSEASDITNFPNPAFEPQIQVYGKLQTLLDEAIADLESGLGTSPGAADIHFAGDATKWKDAAYTLKSRFYLETKEYALAATAAEKGISTAARSLVMTHGTTLNVNENLMYAFIARSRVGDINASLALAPTLLNPASATYRGNAKTDETARFNHHFITVSTTGVAIPVSPNTNSSATSRGLFGQSAPYPLVTFSENVLTSAEALARTTGFAAGLAKLNVYRAYLNTGGDLDATYKTGTFKYKYEPYTAEDFASGGILNKTGLTADQALLKEILMERYITFNGQIIGFNDLRRTRSEAVGVKLTPSAGAALPERMIYSEAEVNSNTSAPNPVPGVFVKTAVNAK</sequence>
<dbReference type="InterPro" id="IPR041662">
    <property type="entry name" value="SusD-like_2"/>
</dbReference>
<evidence type="ECO:0000256" key="1">
    <source>
        <dbReference type="SAM" id="SignalP"/>
    </source>
</evidence>
<dbReference type="PROSITE" id="PS51257">
    <property type="entry name" value="PROKAR_LIPOPROTEIN"/>
    <property type="match status" value="1"/>
</dbReference>
<feature type="chain" id="PRO_5011737407" evidence="1">
    <location>
        <begin position="26"/>
        <end position="485"/>
    </location>
</feature>
<dbReference type="SUPFAM" id="SSF48452">
    <property type="entry name" value="TPR-like"/>
    <property type="match status" value="1"/>
</dbReference>
<dbReference type="EMBL" id="FNXY01000008">
    <property type="protein sequence ID" value="SEJ47944.1"/>
    <property type="molecule type" value="Genomic_DNA"/>
</dbReference>
<dbReference type="OrthoDB" id="622163at2"/>
<protein>
    <submittedName>
        <fullName evidence="2">Susd and RagB outer membrane lipoprotein</fullName>
    </submittedName>
</protein>
<feature type="signal peptide" evidence="1">
    <location>
        <begin position="1"/>
        <end position="25"/>
    </location>
</feature>
<proteinExistence type="predicted"/>
<name>A0A1H6Z7G7_9BACT</name>